<name>A0ABW4TBJ1_9ACTN</name>
<dbReference type="Proteomes" id="UP001597368">
    <property type="component" value="Unassembled WGS sequence"/>
</dbReference>
<accession>A0ABW4TBJ1</accession>
<evidence type="ECO:0000313" key="1">
    <source>
        <dbReference type="EMBL" id="MFD1938367.1"/>
    </source>
</evidence>
<sequence>MQKTLCPTCHTTLDEGPIMYRCAHCRRAVFAADLENEYVPQLVLSDAA</sequence>
<keyword evidence="2" id="KW-1185">Reference proteome</keyword>
<dbReference type="RefSeq" id="WP_379580352.1">
    <property type="nucleotide sequence ID" value="NZ_JBHUFV010000063.1"/>
</dbReference>
<protein>
    <submittedName>
        <fullName evidence="1">Uncharacterized protein</fullName>
    </submittedName>
</protein>
<comment type="caution">
    <text evidence="1">The sequence shown here is derived from an EMBL/GenBank/DDBJ whole genome shotgun (WGS) entry which is preliminary data.</text>
</comment>
<organism evidence="1 2">
    <name type="scientific">Nonomuraea mangrovi</name>
    <dbReference type="NCBI Taxonomy" id="2316207"/>
    <lineage>
        <taxon>Bacteria</taxon>
        <taxon>Bacillati</taxon>
        <taxon>Actinomycetota</taxon>
        <taxon>Actinomycetes</taxon>
        <taxon>Streptosporangiales</taxon>
        <taxon>Streptosporangiaceae</taxon>
        <taxon>Nonomuraea</taxon>
    </lineage>
</organism>
<proteinExistence type="predicted"/>
<gene>
    <name evidence="1" type="ORF">ACFSKW_43520</name>
</gene>
<evidence type="ECO:0000313" key="2">
    <source>
        <dbReference type="Proteomes" id="UP001597368"/>
    </source>
</evidence>
<dbReference type="EMBL" id="JBHUFV010000063">
    <property type="protein sequence ID" value="MFD1938367.1"/>
    <property type="molecule type" value="Genomic_DNA"/>
</dbReference>
<reference evidence="2" key="1">
    <citation type="journal article" date="2019" name="Int. J. Syst. Evol. Microbiol.">
        <title>The Global Catalogue of Microorganisms (GCM) 10K type strain sequencing project: providing services to taxonomists for standard genome sequencing and annotation.</title>
        <authorList>
            <consortium name="The Broad Institute Genomics Platform"/>
            <consortium name="The Broad Institute Genome Sequencing Center for Infectious Disease"/>
            <person name="Wu L."/>
            <person name="Ma J."/>
        </authorList>
    </citation>
    <scope>NUCLEOTIDE SEQUENCE [LARGE SCALE GENOMIC DNA]</scope>
    <source>
        <strain evidence="2">ICMP 6774ER</strain>
    </source>
</reference>